<evidence type="ECO:0000313" key="2">
    <source>
        <dbReference type="EMBL" id="KAF5341378.1"/>
    </source>
</evidence>
<reference evidence="2 3" key="1">
    <citation type="journal article" date="2020" name="ISME J.">
        <title>Uncovering the hidden diversity of litter-decomposition mechanisms in mushroom-forming fungi.</title>
        <authorList>
            <person name="Floudas D."/>
            <person name="Bentzer J."/>
            <person name="Ahren D."/>
            <person name="Johansson T."/>
            <person name="Persson P."/>
            <person name="Tunlid A."/>
        </authorList>
    </citation>
    <scope>NUCLEOTIDE SEQUENCE [LARGE SCALE GENOMIC DNA]</scope>
    <source>
        <strain evidence="2 3">CBS 291.85</strain>
    </source>
</reference>
<dbReference type="EMBL" id="JAACJM010000165">
    <property type="protein sequence ID" value="KAF5341378.1"/>
    <property type="molecule type" value="Genomic_DNA"/>
</dbReference>
<keyword evidence="3" id="KW-1185">Reference proteome</keyword>
<dbReference type="Proteomes" id="UP000559256">
    <property type="component" value="Unassembled WGS sequence"/>
</dbReference>
<dbReference type="OrthoDB" id="674604at2759"/>
<proteinExistence type="predicted"/>
<gene>
    <name evidence="2" type="ORF">D9758_012261</name>
</gene>
<dbReference type="Pfam" id="PF06985">
    <property type="entry name" value="HET"/>
    <property type="match status" value="1"/>
</dbReference>
<dbReference type="AlphaFoldDB" id="A0A8H5CIG9"/>
<organism evidence="2 3">
    <name type="scientific">Tetrapyrgos nigripes</name>
    <dbReference type="NCBI Taxonomy" id="182062"/>
    <lineage>
        <taxon>Eukaryota</taxon>
        <taxon>Fungi</taxon>
        <taxon>Dikarya</taxon>
        <taxon>Basidiomycota</taxon>
        <taxon>Agaricomycotina</taxon>
        <taxon>Agaricomycetes</taxon>
        <taxon>Agaricomycetidae</taxon>
        <taxon>Agaricales</taxon>
        <taxon>Marasmiineae</taxon>
        <taxon>Marasmiaceae</taxon>
        <taxon>Tetrapyrgos</taxon>
    </lineage>
</organism>
<evidence type="ECO:0000313" key="3">
    <source>
        <dbReference type="Proteomes" id="UP000559256"/>
    </source>
</evidence>
<feature type="domain" description="Heterokaryon incompatibility" evidence="1">
    <location>
        <begin position="22"/>
        <end position="113"/>
    </location>
</feature>
<protein>
    <recommendedName>
        <fullName evidence="1">Heterokaryon incompatibility domain-containing protein</fullName>
    </recommendedName>
</protein>
<sequence length="528" mass="60422">MRLIDTSTLQLTEFFDNAIPPYAILSHTWGNEEVLFQHLQNPTEVTKQRRGYSKIVRSCEIARKFGFKYIWNDTCCINKESSAELSEAINSMYRYYHGSVVCYAYLADVSYSHGEDPRAENSEFRRSRWFTRGWTLQELIAPSRVVFFDKDWKEIGTRSSLRDLITEITGIPAPVLLGRDSKSCSVAQRMSWVARRQTTRAEDIAYCLMGIFGVNMPPLYGEGGTRAFIRLQEEIIRYDDDPTIFAWKSDTSTAKKHVERGMLAWYPLEFADSGGIIAHPFKEAPASHRMTNSGLEVTVGWDHHITSDDSYGGPEPNLPTFVHLPCRLEGSPEEDRLYFGVWVERRTWGKQFVRIRPEHLDLVKRVSGGTWRLHVKEGVLNLGMDDFASPSGSYFTISPKHNLTIAETYPENTNYASGSTFNTKRVAVKFQIGSSASMTFAVVFGVDTEYRDNIVWTDIITDPRELEGGKLKEIYHSYDNFSVRQEIRVQALDRLEKRLTDNKLVFVAINSSCDRNHFVVEIGEAERV</sequence>
<dbReference type="PANTHER" id="PTHR10622:SF10">
    <property type="entry name" value="HET DOMAIN-CONTAINING PROTEIN"/>
    <property type="match status" value="1"/>
</dbReference>
<name>A0A8H5CIG9_9AGAR</name>
<comment type="caution">
    <text evidence="2">The sequence shown here is derived from an EMBL/GenBank/DDBJ whole genome shotgun (WGS) entry which is preliminary data.</text>
</comment>
<dbReference type="PANTHER" id="PTHR10622">
    <property type="entry name" value="HET DOMAIN-CONTAINING PROTEIN"/>
    <property type="match status" value="1"/>
</dbReference>
<evidence type="ECO:0000259" key="1">
    <source>
        <dbReference type="Pfam" id="PF06985"/>
    </source>
</evidence>
<accession>A0A8H5CIG9</accession>
<dbReference type="InterPro" id="IPR010730">
    <property type="entry name" value="HET"/>
</dbReference>